<organism evidence="4">
    <name type="scientific">Timema monikensis</name>
    <dbReference type="NCBI Taxonomy" id="170555"/>
    <lineage>
        <taxon>Eukaryota</taxon>
        <taxon>Metazoa</taxon>
        <taxon>Ecdysozoa</taxon>
        <taxon>Arthropoda</taxon>
        <taxon>Hexapoda</taxon>
        <taxon>Insecta</taxon>
        <taxon>Pterygota</taxon>
        <taxon>Neoptera</taxon>
        <taxon>Polyneoptera</taxon>
        <taxon>Phasmatodea</taxon>
        <taxon>Timematodea</taxon>
        <taxon>Timematoidea</taxon>
        <taxon>Timematidae</taxon>
        <taxon>Timema</taxon>
    </lineage>
</organism>
<dbReference type="SUPFAM" id="SSF81296">
    <property type="entry name" value="E set domains"/>
    <property type="match status" value="1"/>
</dbReference>
<sequence>MEYEATGTRLHVFPNDRPCMSKLRRNTVKKERAEIDDREGNQKRIVARREDILKGFQVNWLNIRDADTGKVLWQVYSDISVSNLEIKAKVPKQIFECRAVLTQINFSSVEPLERFRREETRRGHDTSTTQSTLSVNTRSSNEFIHATTGCATLQEIFRQRGDKFYKRAREVEDNAIIRRLGQYDPHETRRYKKPRLK</sequence>
<dbReference type="InterPro" id="IPR037036">
    <property type="entry name" value="PDED_dom_sf"/>
</dbReference>
<dbReference type="Gene3D" id="2.70.50.40">
    <property type="entry name" value="GMP phosphodiesterase, delta subunit"/>
    <property type="match status" value="1"/>
</dbReference>
<evidence type="ECO:0000313" key="4">
    <source>
        <dbReference type="EMBL" id="CAD7425098.1"/>
    </source>
</evidence>
<feature type="domain" description="GMP phosphodiesterase delta subunit" evidence="3">
    <location>
        <begin position="50"/>
        <end position="120"/>
    </location>
</feature>
<evidence type="ECO:0000259" key="3">
    <source>
        <dbReference type="Pfam" id="PF05351"/>
    </source>
</evidence>
<accession>A0A7R9E0L2</accession>
<gene>
    <name evidence="4" type="ORF">TMSB3V08_LOCUS2017</name>
</gene>
<proteinExistence type="inferred from homology"/>
<evidence type="ECO:0000256" key="2">
    <source>
        <dbReference type="SAM" id="MobiDB-lite"/>
    </source>
</evidence>
<comment type="similarity">
    <text evidence="1">Belongs to the PDE6D/unc-119 family.</text>
</comment>
<dbReference type="PANTHER" id="PTHR12976">
    <property type="entry name" value="RETINAL ROD RHODOPSIN-SENSITIVE CGMP 3',5'-CYCLIC PHOSPHODIESTERASE DELTA-SUBUNIT"/>
    <property type="match status" value="1"/>
</dbReference>
<dbReference type="InterPro" id="IPR008015">
    <property type="entry name" value="PDED_dom"/>
</dbReference>
<protein>
    <recommendedName>
        <fullName evidence="3">GMP phosphodiesterase delta subunit domain-containing protein</fullName>
    </recommendedName>
</protein>
<evidence type="ECO:0000256" key="1">
    <source>
        <dbReference type="ARBA" id="ARBA00008102"/>
    </source>
</evidence>
<reference evidence="4" key="1">
    <citation type="submission" date="2020-11" db="EMBL/GenBank/DDBJ databases">
        <authorList>
            <person name="Tran Van P."/>
        </authorList>
    </citation>
    <scope>NUCLEOTIDE SEQUENCE</scope>
</reference>
<feature type="compositionally biased region" description="Polar residues" evidence="2">
    <location>
        <begin position="126"/>
        <end position="136"/>
    </location>
</feature>
<name>A0A7R9E0L2_9NEOP</name>
<dbReference type="AlphaFoldDB" id="A0A7R9E0L2"/>
<dbReference type="PANTHER" id="PTHR12976:SF0">
    <property type="entry name" value="RETINAL ROD RHODOPSIN-SENSITIVE CGMP 3',5'-CYCLIC PHOSPHODIESTERASE SUBUNIT DELTA"/>
    <property type="match status" value="1"/>
</dbReference>
<dbReference type="GO" id="GO:0005737">
    <property type="term" value="C:cytoplasm"/>
    <property type="evidence" value="ECO:0007669"/>
    <property type="project" value="TreeGrafter"/>
</dbReference>
<dbReference type="EMBL" id="OB792883">
    <property type="protein sequence ID" value="CAD7425098.1"/>
    <property type="molecule type" value="Genomic_DNA"/>
</dbReference>
<feature type="region of interest" description="Disordered" evidence="2">
    <location>
        <begin position="117"/>
        <end position="136"/>
    </location>
</feature>
<dbReference type="Pfam" id="PF05351">
    <property type="entry name" value="GMP_PDE_delta"/>
    <property type="match status" value="1"/>
</dbReference>
<dbReference type="InterPro" id="IPR014756">
    <property type="entry name" value="Ig_E-set"/>
</dbReference>